<dbReference type="Pfam" id="PF13401">
    <property type="entry name" value="AAA_22"/>
    <property type="match status" value="1"/>
</dbReference>
<evidence type="ECO:0000256" key="1">
    <source>
        <dbReference type="SAM" id="MobiDB-lite"/>
    </source>
</evidence>
<proteinExistence type="predicted"/>
<accession>D6U252</accession>
<reference evidence="3 4" key="1">
    <citation type="journal article" date="2011" name="Stand. Genomic Sci.">
        <title>Non-contiguous finished genome sequence and contextual data of the filamentous soil bacterium Ktedonobacter racemifer type strain (SOSP1-21).</title>
        <authorList>
            <person name="Chang Y.J."/>
            <person name="Land M."/>
            <person name="Hauser L."/>
            <person name="Chertkov O."/>
            <person name="Del Rio T.G."/>
            <person name="Nolan M."/>
            <person name="Copeland A."/>
            <person name="Tice H."/>
            <person name="Cheng J.F."/>
            <person name="Lucas S."/>
            <person name="Han C."/>
            <person name="Goodwin L."/>
            <person name="Pitluck S."/>
            <person name="Ivanova N."/>
            <person name="Ovchinikova G."/>
            <person name="Pati A."/>
            <person name="Chen A."/>
            <person name="Palaniappan K."/>
            <person name="Mavromatis K."/>
            <person name="Liolios K."/>
            <person name="Brettin T."/>
            <person name="Fiebig A."/>
            <person name="Rohde M."/>
            <person name="Abt B."/>
            <person name="Goker M."/>
            <person name="Detter J.C."/>
            <person name="Woyke T."/>
            <person name="Bristow J."/>
            <person name="Eisen J.A."/>
            <person name="Markowitz V."/>
            <person name="Hugenholtz P."/>
            <person name="Kyrpides N.C."/>
            <person name="Klenk H.P."/>
            <person name="Lapidus A."/>
        </authorList>
    </citation>
    <scope>NUCLEOTIDE SEQUENCE [LARGE SCALE GENOMIC DNA]</scope>
    <source>
        <strain evidence="4">DSM 44963</strain>
    </source>
</reference>
<dbReference type="InParanoid" id="D6U252"/>
<dbReference type="Proteomes" id="UP000004508">
    <property type="component" value="Unassembled WGS sequence"/>
</dbReference>
<name>D6U252_KTERA</name>
<dbReference type="InterPro" id="IPR027417">
    <property type="entry name" value="P-loop_NTPase"/>
</dbReference>
<keyword evidence="4" id="KW-1185">Reference proteome</keyword>
<dbReference type="RefSeq" id="WP_007921063.1">
    <property type="nucleotide sequence ID" value="NZ_ADVG01000004.1"/>
</dbReference>
<evidence type="ECO:0000313" key="4">
    <source>
        <dbReference type="Proteomes" id="UP000004508"/>
    </source>
</evidence>
<dbReference type="SUPFAM" id="SSF52540">
    <property type="entry name" value="P-loop containing nucleoside triphosphate hydrolases"/>
    <property type="match status" value="1"/>
</dbReference>
<evidence type="ECO:0000259" key="2">
    <source>
        <dbReference type="Pfam" id="PF13401"/>
    </source>
</evidence>
<feature type="domain" description="ORC1/DEAH AAA+ ATPase" evidence="2">
    <location>
        <begin position="34"/>
        <end position="145"/>
    </location>
</feature>
<protein>
    <recommendedName>
        <fullName evidence="2">ORC1/DEAH AAA+ ATPase domain-containing protein</fullName>
    </recommendedName>
</protein>
<sequence length="430" mass="48419">MTHPIFRKNIYIETPFEIRFQAMLRYAWDKRSWHVIVADPGSGKTVGIREMIKTAGRSAILAVVAPKNDEDEQALGDQLYAALGVQSKGHWRTRKPRLMGHLHQSGTECLVVDDAHDLSLEHLMFLKELTDQGHLQYDHPFGVCLVAAGRGNTIPLKEYFDQPETTWQQFFRRLDQLEPYCRIEGHTSEEVREILAALEKVYAPALPQLNLLRWGSSIYTWLTNPVLDPIHSGRVTMNYLMKLVKTALEWSYEAKSTDVLIEMLEKAATLLVLRRNTLWIIDGVGPSVKADRAERAEPVQMGEKQAEQTSSPNEEQKIPPIPSTEQVVGTPSRRKAVSEVAASDKCTFSGGVPIDIKRFEQSGVSLVECPGCGRAWTLSPGGGGLRFKAHPRRKTNTPATSRRWVRGKDETDWDVVGGSTLPMRKMRRKA</sequence>
<dbReference type="EMBL" id="ADVG01000004">
    <property type="protein sequence ID" value="EFH82720.1"/>
    <property type="molecule type" value="Genomic_DNA"/>
</dbReference>
<dbReference type="GO" id="GO:0016887">
    <property type="term" value="F:ATP hydrolysis activity"/>
    <property type="evidence" value="ECO:0007669"/>
    <property type="project" value="InterPro"/>
</dbReference>
<dbReference type="InterPro" id="IPR049945">
    <property type="entry name" value="AAA_22"/>
</dbReference>
<evidence type="ECO:0000313" key="3">
    <source>
        <dbReference type="EMBL" id="EFH82720.1"/>
    </source>
</evidence>
<feature type="region of interest" description="Disordered" evidence="1">
    <location>
        <begin position="292"/>
        <end position="331"/>
    </location>
</feature>
<dbReference type="AlphaFoldDB" id="D6U252"/>
<gene>
    <name evidence="3" type="ORF">Krac_3560</name>
</gene>
<dbReference type="OrthoDB" id="3174977at2"/>
<comment type="caution">
    <text evidence="3">The sequence shown here is derived from an EMBL/GenBank/DDBJ whole genome shotgun (WGS) entry which is preliminary data.</text>
</comment>
<organism evidence="3 4">
    <name type="scientific">Ktedonobacter racemifer DSM 44963</name>
    <dbReference type="NCBI Taxonomy" id="485913"/>
    <lineage>
        <taxon>Bacteria</taxon>
        <taxon>Bacillati</taxon>
        <taxon>Chloroflexota</taxon>
        <taxon>Ktedonobacteria</taxon>
        <taxon>Ktedonobacterales</taxon>
        <taxon>Ktedonobacteraceae</taxon>
        <taxon>Ktedonobacter</taxon>
    </lineage>
</organism>